<reference evidence="2 3" key="1">
    <citation type="submission" date="2016-09" db="EMBL/GenBank/DDBJ databases">
        <title>Extensive genetic diversity and differential bi-allelic expression allows diatom success in the polar Southern Ocean.</title>
        <authorList>
            <consortium name="DOE Joint Genome Institute"/>
            <person name="Mock T."/>
            <person name="Otillar R.P."/>
            <person name="Strauss J."/>
            <person name="Dupont C."/>
            <person name="Frickenhaus S."/>
            <person name="Maumus F."/>
            <person name="Mcmullan M."/>
            <person name="Sanges R."/>
            <person name="Schmutz J."/>
            <person name="Toseland A."/>
            <person name="Valas R."/>
            <person name="Veluchamy A."/>
            <person name="Ward B.J."/>
            <person name="Allen A."/>
            <person name="Barry K."/>
            <person name="Falciatore A."/>
            <person name="Ferrante M."/>
            <person name="Fortunato A.E."/>
            <person name="Gloeckner G."/>
            <person name="Gruber A."/>
            <person name="Hipkin R."/>
            <person name="Janech M."/>
            <person name="Kroth P."/>
            <person name="Leese F."/>
            <person name="Lindquist E."/>
            <person name="Lyon B.R."/>
            <person name="Martin J."/>
            <person name="Mayer C."/>
            <person name="Parker M."/>
            <person name="Quesneville H."/>
            <person name="Raymond J."/>
            <person name="Uhlig C."/>
            <person name="Valentin K.U."/>
            <person name="Worden A.Z."/>
            <person name="Armbrust E.V."/>
            <person name="Bowler C."/>
            <person name="Green B."/>
            <person name="Moulton V."/>
            <person name="Van Oosterhout C."/>
            <person name="Grigoriev I."/>
        </authorList>
    </citation>
    <scope>NUCLEOTIDE SEQUENCE [LARGE SCALE GENOMIC DNA]</scope>
    <source>
        <strain evidence="2 3">CCMP1102</strain>
    </source>
</reference>
<feature type="region of interest" description="Disordered" evidence="1">
    <location>
        <begin position="304"/>
        <end position="343"/>
    </location>
</feature>
<dbReference type="InParanoid" id="A0A1E7EPZ6"/>
<sequence length="552" mass="61788">MAPNLDISHPLFPSPQQINRTMIDCNSINNNDVDVDYDVVTRRGNNSAVVPSLIYGTPTTTTTAVDIVKSHIGMKNKPVSSVSPKQGPLEKRLRLRRFPERQSLLDVINAEKGQRYLTAAPPSPPLPPPLLPPPLMSPPELKRVSANYWLSSPNHQLLFDQHQSFVSYCASEERMNNDVEIEVEIELETKIGNESRSKRTKSSNNKTTTMWLMRLVETTNIPIFDLQVQALTSTMKLGLASTVSKVRECRFATAVDHRAKFCLPEYSVEDNNNNEGEVGGDDNNEGQELQQEKGIWWAHNHRNAMGGKQQQQQQQQQMRPSFHSSSSISVVTPTPPPKNYHRSSLALSPPLMLVDKALAMMTIPVSPILPRRYTFGDNNNSTTTTYAKAVNVPRFPSLSKYHQQQKQHCLPGDLPMSRNCHAIGGLSKQTCLFPKVDQVHKHIDGPSPNERQPPPKNYDSSFVVTGSTSSMTLTSAIVLKENRGRDRDCVVLCSVVLLHLPPFGWFILDFLKHVYAWKLISALSFRLLSLLKAVTVAVLDSYCGCIVPIQFY</sequence>
<feature type="region of interest" description="Disordered" evidence="1">
    <location>
        <begin position="269"/>
        <end position="288"/>
    </location>
</feature>
<protein>
    <submittedName>
        <fullName evidence="2">Uncharacterized protein</fullName>
    </submittedName>
</protein>
<feature type="compositionally biased region" description="Low complexity" evidence="1">
    <location>
        <begin position="309"/>
        <end position="332"/>
    </location>
</feature>
<dbReference type="KEGG" id="fcy:FRACYDRAFT_250560"/>
<keyword evidence="3" id="KW-1185">Reference proteome</keyword>
<gene>
    <name evidence="2" type="ORF">FRACYDRAFT_250560</name>
</gene>
<organism evidence="2 3">
    <name type="scientific">Fragilariopsis cylindrus CCMP1102</name>
    <dbReference type="NCBI Taxonomy" id="635003"/>
    <lineage>
        <taxon>Eukaryota</taxon>
        <taxon>Sar</taxon>
        <taxon>Stramenopiles</taxon>
        <taxon>Ochrophyta</taxon>
        <taxon>Bacillariophyta</taxon>
        <taxon>Bacillariophyceae</taxon>
        <taxon>Bacillariophycidae</taxon>
        <taxon>Bacillariales</taxon>
        <taxon>Bacillariaceae</taxon>
        <taxon>Fragilariopsis</taxon>
    </lineage>
</organism>
<dbReference type="AlphaFoldDB" id="A0A1E7EPZ6"/>
<evidence type="ECO:0000313" key="2">
    <source>
        <dbReference type="EMBL" id="OEU07934.1"/>
    </source>
</evidence>
<dbReference type="EMBL" id="KV784383">
    <property type="protein sequence ID" value="OEU07934.1"/>
    <property type="molecule type" value="Genomic_DNA"/>
</dbReference>
<name>A0A1E7EPZ6_9STRA</name>
<evidence type="ECO:0000313" key="3">
    <source>
        <dbReference type="Proteomes" id="UP000095751"/>
    </source>
</evidence>
<accession>A0A1E7EPZ6</accession>
<proteinExistence type="predicted"/>
<evidence type="ECO:0000256" key="1">
    <source>
        <dbReference type="SAM" id="MobiDB-lite"/>
    </source>
</evidence>
<dbReference type="Proteomes" id="UP000095751">
    <property type="component" value="Unassembled WGS sequence"/>
</dbReference>